<dbReference type="AlphaFoldDB" id="A0A2N0AQA7"/>
<organism evidence="1 2">
    <name type="scientific">Leptospira harrisiae</name>
    <dbReference type="NCBI Taxonomy" id="2023189"/>
    <lineage>
        <taxon>Bacteria</taxon>
        <taxon>Pseudomonadati</taxon>
        <taxon>Spirochaetota</taxon>
        <taxon>Spirochaetia</taxon>
        <taxon>Leptospirales</taxon>
        <taxon>Leptospiraceae</taxon>
        <taxon>Leptospira</taxon>
    </lineage>
</organism>
<comment type="caution">
    <text evidence="1">The sequence shown here is derived from an EMBL/GenBank/DDBJ whole genome shotgun (WGS) entry which is preliminary data.</text>
</comment>
<evidence type="ECO:0008006" key="3">
    <source>
        <dbReference type="Google" id="ProtNLM"/>
    </source>
</evidence>
<accession>A0A2N0AQA7</accession>
<dbReference type="NCBIfam" id="NF047473">
    <property type="entry name" value="lipo_LIC11755"/>
    <property type="match status" value="1"/>
</dbReference>
<keyword evidence="2" id="KW-1185">Reference proteome</keyword>
<name>A0A2N0AQA7_9LEPT</name>
<dbReference type="EMBL" id="NPDX01000001">
    <property type="protein sequence ID" value="PJZ86351.1"/>
    <property type="molecule type" value="Genomic_DNA"/>
</dbReference>
<protein>
    <recommendedName>
        <fullName evidence="3">Lamin tail domain-containing protein</fullName>
    </recommendedName>
</protein>
<gene>
    <name evidence="1" type="ORF">CH364_09360</name>
</gene>
<proteinExistence type="predicted"/>
<reference evidence="1 2" key="1">
    <citation type="submission" date="2017-07" db="EMBL/GenBank/DDBJ databases">
        <title>Leptospira spp. isolated from tropical soils.</title>
        <authorList>
            <person name="Thibeaux R."/>
            <person name="Iraola G."/>
            <person name="Ferres I."/>
            <person name="Bierque E."/>
            <person name="Girault D."/>
            <person name="Soupe-Gilbert M.-E."/>
            <person name="Picardeau M."/>
            <person name="Goarant C."/>
        </authorList>
    </citation>
    <scope>NUCLEOTIDE SEQUENCE [LARGE SCALE GENOMIC DNA]</scope>
    <source>
        <strain evidence="1 2">FH2-B-A1</strain>
    </source>
</reference>
<dbReference type="OrthoDB" id="338098at2"/>
<dbReference type="Proteomes" id="UP000232145">
    <property type="component" value="Unassembled WGS sequence"/>
</dbReference>
<evidence type="ECO:0000313" key="2">
    <source>
        <dbReference type="Proteomes" id="UP000232145"/>
    </source>
</evidence>
<dbReference type="RefSeq" id="WP_100743232.1">
    <property type="nucleotide sequence ID" value="NZ_NPDW01000001.1"/>
</dbReference>
<evidence type="ECO:0000313" key="1">
    <source>
        <dbReference type="EMBL" id="PJZ86351.1"/>
    </source>
</evidence>
<sequence length="943" mass="109024">MQKKITFALLFLLCHCQNKNEIPFLLFGDQFGDTPRFEFQYGSLEEEGEFVENSNELRYESGILCIHSLPISLYNRELGGKFRICWKTDESTFEKWKLGFSLLEEEKNEYPSWMGNGKEWTATVKEYGNWKKESDKLGNILDWDNQIWSNGFVTYQTFALPHPLFLQRSENRCEVLFLSKKISGTLNKQLVLSLELPCPEIAAITEKIQTQNEFWFSECEPGEPVVSEVFRHSDSSFQRFMEWENPKDRFLCPQSESLDWEKEGSKVSFQSDDFSKRTKLILPKGILLFSDEPKYHGISIPKEFVSKLGTNAVIRWGKSSYLDPEFYFRQGEEFFSNEFHPVSCRNQFQFWSSNESFCGNPGLPNQLEIKPKEDSFPSCLAEQIQITEFYPGNQYDSQYPFPGFFEFQNIGESCDASSLNWIYNESIYPLSSKEWIIHSNSYFIISKKLWSGWGIKEKEKPFLIPKVIYQIPKFVWEERKNKTKKEFNPNPSLFHLLRFQQQNLYSIVVESGKEYPHPRQGSSLDFLLYGFHLSPGKPNNYLVETVSTDLLEYNPNQSPFLDFGFEATDVGIVQLERENGNRYIFWKPEGKTLLTFATEPSVCNGNLFYQLPDDFFTSSLSSLSYFGNQERTQIFLFWDPKFAKEKTGGGTRSLHPEPYPIVFSNSLVPSSLCSGDWRSPGGTKERSLEIESLDPQGTYLTNFLLGNHANVQIGNGNSKYPIQFQFLGNYKYQLDFSSVSSFSHGEQIYSYWSDPSLLKPKSFLEKKGPLQIEAIFPNPKDSQNEWIYLCNRSNVSEDLSLYLVEDEVSLDELVSYQTRFPGLTPLGKNGQKFQYNQTVLDPNVCAWIVDPDGKDWFLPIFHSESDLLLTVRTTQTIGNGISSGESLQLRKKQGQNTLLISSFGHKESHSYFRLPVNTGEFLWLKSGASGMSPFDYETFREEF</sequence>